<keyword evidence="1" id="KW-0472">Membrane</keyword>
<gene>
    <name evidence="3" type="ORF">SFRICE_009735</name>
</gene>
<keyword evidence="1" id="KW-1133">Transmembrane helix</keyword>
<evidence type="ECO:0000256" key="1">
    <source>
        <dbReference type="SAM" id="Phobius"/>
    </source>
</evidence>
<dbReference type="AlphaFoldDB" id="A0A2H1W1A1"/>
<feature type="chain" id="PRO_5013830104" evidence="2">
    <location>
        <begin position="19"/>
        <end position="310"/>
    </location>
</feature>
<feature type="signal peptide" evidence="2">
    <location>
        <begin position="1"/>
        <end position="18"/>
    </location>
</feature>
<dbReference type="EMBL" id="ODYU01005720">
    <property type="protein sequence ID" value="SOQ46848.1"/>
    <property type="molecule type" value="Genomic_DNA"/>
</dbReference>
<organism evidence="3">
    <name type="scientific">Spodoptera frugiperda</name>
    <name type="common">Fall armyworm</name>
    <dbReference type="NCBI Taxonomy" id="7108"/>
    <lineage>
        <taxon>Eukaryota</taxon>
        <taxon>Metazoa</taxon>
        <taxon>Ecdysozoa</taxon>
        <taxon>Arthropoda</taxon>
        <taxon>Hexapoda</taxon>
        <taxon>Insecta</taxon>
        <taxon>Pterygota</taxon>
        <taxon>Neoptera</taxon>
        <taxon>Endopterygota</taxon>
        <taxon>Lepidoptera</taxon>
        <taxon>Glossata</taxon>
        <taxon>Ditrysia</taxon>
        <taxon>Noctuoidea</taxon>
        <taxon>Noctuidae</taxon>
        <taxon>Amphipyrinae</taxon>
        <taxon>Spodoptera</taxon>
    </lineage>
</organism>
<keyword evidence="2" id="KW-0732">Signal</keyword>
<reference evidence="3" key="1">
    <citation type="submission" date="2016-07" db="EMBL/GenBank/DDBJ databases">
        <authorList>
            <person name="Bretaudeau A."/>
        </authorList>
    </citation>
    <scope>NUCLEOTIDE SEQUENCE</scope>
    <source>
        <strain evidence="3">Rice</strain>
        <tissue evidence="3">Whole body</tissue>
    </source>
</reference>
<keyword evidence="1" id="KW-0812">Transmembrane</keyword>
<proteinExistence type="predicted"/>
<accession>A0A2H1W1A1</accession>
<feature type="transmembrane region" description="Helical" evidence="1">
    <location>
        <begin position="208"/>
        <end position="230"/>
    </location>
</feature>
<evidence type="ECO:0000256" key="2">
    <source>
        <dbReference type="SAM" id="SignalP"/>
    </source>
</evidence>
<sequence length="310" mass="34122">MIFYLLLCHILLIPIVNSSNTTVAKPEPTNKTVTESQKVNQPNATKETLLTEGGAVLPGVGASILALPKEKITNLDNELGKTKVKPVKARKGVVYVEEDSEKQKKTSNSNEIPVTAPKILDKTADVKNVTVTTNHSIESKVNTSQLNNVVKGVNKTETPKKPLLLSYDSLANMTVKSSPGTLVTPNQIQSPNKDIKIYTKSANSHPGMIMPIVITILLVPMFAVLGYMALRRGQEAWKNRHYKRMDFLLDGILLERLDAGPLITTKLKKILENSEDGILSESDSEVEDDLNQDDVQSNTKTNLLMKLLLK</sequence>
<protein>
    <submittedName>
        <fullName evidence="3">SFRICE_009735</fullName>
    </submittedName>
</protein>
<name>A0A2H1W1A1_SPOFR</name>
<evidence type="ECO:0000313" key="3">
    <source>
        <dbReference type="EMBL" id="SOQ46848.1"/>
    </source>
</evidence>